<reference evidence="2 3" key="1">
    <citation type="submission" date="2023-02" db="EMBL/GenBank/DDBJ databases">
        <title>LHISI_Scaffold_Assembly.</title>
        <authorList>
            <person name="Stuart O.P."/>
            <person name="Cleave R."/>
            <person name="Magrath M.J.L."/>
            <person name="Mikheyev A.S."/>
        </authorList>
    </citation>
    <scope>NUCLEOTIDE SEQUENCE [LARGE SCALE GENOMIC DNA]</scope>
    <source>
        <strain evidence="2">Daus_M_001</strain>
        <tissue evidence="2">Leg muscle</tissue>
    </source>
</reference>
<keyword evidence="3" id="KW-1185">Reference proteome</keyword>
<dbReference type="EMBL" id="JARBHB010000003">
    <property type="protein sequence ID" value="KAJ8890577.1"/>
    <property type="molecule type" value="Genomic_DNA"/>
</dbReference>
<evidence type="ECO:0000313" key="3">
    <source>
        <dbReference type="Proteomes" id="UP001159363"/>
    </source>
</evidence>
<dbReference type="Pfam" id="PF20700">
    <property type="entry name" value="Mutator"/>
    <property type="match status" value="1"/>
</dbReference>
<comment type="caution">
    <text evidence="2">The sequence shown here is derived from an EMBL/GenBank/DDBJ whole genome shotgun (WGS) entry which is preliminary data.</text>
</comment>
<evidence type="ECO:0000313" key="2">
    <source>
        <dbReference type="EMBL" id="KAJ8890577.1"/>
    </source>
</evidence>
<dbReference type="Proteomes" id="UP001159363">
    <property type="component" value="Chromosome 3"/>
</dbReference>
<name>A0ABQ9I1U5_9NEOP</name>
<feature type="domain" description="Mutator-like transposase" evidence="1">
    <location>
        <begin position="135"/>
        <end position="271"/>
    </location>
</feature>
<protein>
    <recommendedName>
        <fullName evidence="1">Mutator-like transposase domain-containing protein</fullName>
    </recommendedName>
</protein>
<gene>
    <name evidence="2" type="ORF">PR048_010086</name>
</gene>
<organism evidence="2 3">
    <name type="scientific">Dryococelus australis</name>
    <dbReference type="NCBI Taxonomy" id="614101"/>
    <lineage>
        <taxon>Eukaryota</taxon>
        <taxon>Metazoa</taxon>
        <taxon>Ecdysozoa</taxon>
        <taxon>Arthropoda</taxon>
        <taxon>Hexapoda</taxon>
        <taxon>Insecta</taxon>
        <taxon>Pterygota</taxon>
        <taxon>Neoptera</taxon>
        <taxon>Polyneoptera</taxon>
        <taxon>Phasmatodea</taxon>
        <taxon>Verophasmatodea</taxon>
        <taxon>Anareolatae</taxon>
        <taxon>Phasmatidae</taxon>
        <taxon>Eurycanthinae</taxon>
        <taxon>Dryococelus</taxon>
    </lineage>
</organism>
<proteinExistence type="predicted"/>
<dbReference type="InterPro" id="IPR049012">
    <property type="entry name" value="Mutator_transp_dom"/>
</dbReference>
<sequence>MPVNLAQACSTGEVDLSQPCSTGEVDLSWPCSTGEVDLAQACPTNKLCSTDQVDWSEPLLSGEADNKEIAVSQDVDTYVCRYSISDESVTFDDKYTVHQERGHTGSIYCDSLHNENLGVEVGCSSTKTNALELTGRRFVDINYLLNTIRKLDYHGPFSRKFSDMFVFREVRLGLRSVVSFKCRMYNLVSSVSTDSEDTDEMSVNKAAAVGCVASGSGFSVLAELTSAMNIPSMTTKAFSRYQDKVFDCFERTALEEMKRAAEEEAKLAVEHG</sequence>
<evidence type="ECO:0000259" key="1">
    <source>
        <dbReference type="Pfam" id="PF20700"/>
    </source>
</evidence>
<accession>A0ABQ9I1U5</accession>